<dbReference type="InterPro" id="IPR036097">
    <property type="entry name" value="HisK_dim/P_sf"/>
</dbReference>
<comment type="caution">
    <text evidence="9">The sequence shown here is derived from an EMBL/GenBank/DDBJ whole genome shotgun (WGS) entry which is preliminary data.</text>
</comment>
<dbReference type="GO" id="GO:0000155">
    <property type="term" value="F:phosphorelay sensor kinase activity"/>
    <property type="evidence" value="ECO:0007669"/>
    <property type="project" value="InterPro"/>
</dbReference>
<dbReference type="InterPro" id="IPR003661">
    <property type="entry name" value="HisK_dim/P_dom"/>
</dbReference>
<feature type="domain" description="Histidine kinase" evidence="7">
    <location>
        <begin position="52"/>
        <end position="265"/>
    </location>
</feature>
<dbReference type="EMBL" id="VSSQ01040815">
    <property type="protein sequence ID" value="MPM94132.1"/>
    <property type="molecule type" value="Genomic_DNA"/>
</dbReference>
<dbReference type="CDD" id="cd00082">
    <property type="entry name" value="HisKA"/>
    <property type="match status" value="1"/>
</dbReference>
<dbReference type="PANTHER" id="PTHR45453:SF1">
    <property type="entry name" value="PHOSPHATE REGULON SENSOR PROTEIN PHOR"/>
    <property type="match status" value="1"/>
</dbReference>
<dbReference type="Pfam" id="PF02518">
    <property type="entry name" value="HATPase_c"/>
    <property type="match status" value="1"/>
</dbReference>
<dbReference type="AlphaFoldDB" id="A0A645E0L4"/>
<dbReference type="SMART" id="SM00387">
    <property type="entry name" value="HATPase_c"/>
    <property type="match status" value="1"/>
</dbReference>
<accession>A0A645E0L4</accession>
<evidence type="ECO:0000256" key="2">
    <source>
        <dbReference type="ARBA" id="ARBA00012438"/>
    </source>
</evidence>
<keyword evidence="5 9" id="KW-0418">Kinase</keyword>
<evidence type="ECO:0000256" key="1">
    <source>
        <dbReference type="ARBA" id="ARBA00000085"/>
    </source>
</evidence>
<dbReference type="GO" id="GO:0005886">
    <property type="term" value="C:plasma membrane"/>
    <property type="evidence" value="ECO:0007669"/>
    <property type="project" value="TreeGrafter"/>
</dbReference>
<dbReference type="PRINTS" id="PR00344">
    <property type="entry name" value="BCTRLSENSOR"/>
</dbReference>
<dbReference type="InterPro" id="IPR005467">
    <property type="entry name" value="His_kinase_dom"/>
</dbReference>
<evidence type="ECO:0000256" key="5">
    <source>
        <dbReference type="ARBA" id="ARBA00022777"/>
    </source>
</evidence>
<dbReference type="PANTHER" id="PTHR45453">
    <property type="entry name" value="PHOSPHATE REGULON SENSOR PROTEIN PHOR"/>
    <property type="match status" value="1"/>
</dbReference>
<dbReference type="Gene3D" id="3.30.565.10">
    <property type="entry name" value="Histidine kinase-like ATPase, C-terminal domain"/>
    <property type="match status" value="1"/>
</dbReference>
<evidence type="ECO:0000256" key="3">
    <source>
        <dbReference type="ARBA" id="ARBA00022553"/>
    </source>
</evidence>
<dbReference type="Pfam" id="PF00512">
    <property type="entry name" value="HisKA"/>
    <property type="match status" value="1"/>
</dbReference>
<organism evidence="9">
    <name type="scientific">bioreactor metagenome</name>
    <dbReference type="NCBI Taxonomy" id="1076179"/>
    <lineage>
        <taxon>unclassified sequences</taxon>
        <taxon>metagenomes</taxon>
        <taxon>ecological metagenomes</taxon>
    </lineage>
</organism>
<dbReference type="CDD" id="cd00075">
    <property type="entry name" value="HATPase"/>
    <property type="match status" value="1"/>
</dbReference>
<keyword evidence="4 9" id="KW-0808">Transferase</keyword>
<evidence type="ECO:0000259" key="8">
    <source>
        <dbReference type="PROSITE" id="PS50885"/>
    </source>
</evidence>
<dbReference type="SMART" id="SM00388">
    <property type="entry name" value="HisKA"/>
    <property type="match status" value="1"/>
</dbReference>
<evidence type="ECO:0000313" key="9">
    <source>
        <dbReference type="EMBL" id="MPM94132.1"/>
    </source>
</evidence>
<dbReference type="SUPFAM" id="SSF47384">
    <property type="entry name" value="Homodimeric domain of signal transducing histidine kinase"/>
    <property type="match status" value="1"/>
</dbReference>
<feature type="domain" description="HAMP" evidence="8">
    <location>
        <begin position="4"/>
        <end position="44"/>
    </location>
</feature>
<evidence type="ECO:0000259" key="7">
    <source>
        <dbReference type="PROSITE" id="PS50109"/>
    </source>
</evidence>
<keyword evidence="6" id="KW-0902">Two-component regulatory system</keyword>
<dbReference type="GO" id="GO:0004721">
    <property type="term" value="F:phosphoprotein phosphatase activity"/>
    <property type="evidence" value="ECO:0007669"/>
    <property type="project" value="TreeGrafter"/>
</dbReference>
<dbReference type="PROSITE" id="PS50109">
    <property type="entry name" value="HIS_KIN"/>
    <property type="match status" value="1"/>
</dbReference>
<sequence length="271" mass="29761">MDIAKQIAQGHYDIHFEGQTKTSELHQLMSSLNYLAEALARQEAMRKQLTADVAHELRTPLATLGSHLEAMIEGVWQPTQERLTSCHEEIIRLGKLVRDLERLERAESADPALSKAPADMLELIRGVCSNFDADLLSKNLQLSLGGMPSFISVDRDAMSRVITNLLSNAVKYTPRGGQILITVEDTANETLFKVEDNGPGIPEGELPYIFERLFRADKSRNRETGGAGIGLAIVKSIVSAHGGTVTAENRTGGGCRFTVRLPKGQREELPD</sequence>
<dbReference type="InterPro" id="IPR004358">
    <property type="entry name" value="Sig_transdc_His_kin-like_C"/>
</dbReference>
<proteinExistence type="predicted"/>
<dbReference type="SUPFAM" id="SSF55874">
    <property type="entry name" value="ATPase domain of HSP90 chaperone/DNA topoisomerase II/histidine kinase"/>
    <property type="match status" value="1"/>
</dbReference>
<dbReference type="InterPro" id="IPR036890">
    <property type="entry name" value="HATPase_C_sf"/>
</dbReference>
<dbReference type="Gene3D" id="1.10.287.130">
    <property type="match status" value="1"/>
</dbReference>
<dbReference type="InterPro" id="IPR050351">
    <property type="entry name" value="BphY/WalK/GraS-like"/>
</dbReference>
<comment type="catalytic activity">
    <reaction evidence="1">
        <text>ATP + protein L-histidine = ADP + protein N-phospho-L-histidine.</text>
        <dbReference type="EC" id="2.7.13.3"/>
    </reaction>
</comment>
<evidence type="ECO:0000256" key="6">
    <source>
        <dbReference type="ARBA" id="ARBA00023012"/>
    </source>
</evidence>
<dbReference type="GO" id="GO:0016036">
    <property type="term" value="P:cellular response to phosphate starvation"/>
    <property type="evidence" value="ECO:0007669"/>
    <property type="project" value="TreeGrafter"/>
</dbReference>
<dbReference type="PROSITE" id="PS50885">
    <property type="entry name" value="HAMP"/>
    <property type="match status" value="1"/>
</dbReference>
<name>A0A645E0L4_9ZZZZ</name>
<dbReference type="InterPro" id="IPR003660">
    <property type="entry name" value="HAMP_dom"/>
</dbReference>
<dbReference type="InterPro" id="IPR003594">
    <property type="entry name" value="HATPase_dom"/>
</dbReference>
<dbReference type="EC" id="2.7.13.3" evidence="2"/>
<gene>
    <name evidence="9" type="primary">baeS_7</name>
    <name evidence="9" type="ORF">SDC9_141275</name>
</gene>
<protein>
    <recommendedName>
        <fullName evidence="2">histidine kinase</fullName>
        <ecNumber evidence="2">2.7.13.3</ecNumber>
    </recommendedName>
</protein>
<evidence type="ECO:0000256" key="4">
    <source>
        <dbReference type="ARBA" id="ARBA00022679"/>
    </source>
</evidence>
<reference evidence="9" key="1">
    <citation type="submission" date="2019-08" db="EMBL/GenBank/DDBJ databases">
        <authorList>
            <person name="Kucharzyk K."/>
            <person name="Murdoch R.W."/>
            <person name="Higgins S."/>
            <person name="Loffler F."/>
        </authorList>
    </citation>
    <scope>NUCLEOTIDE SEQUENCE</scope>
</reference>
<keyword evidence="3" id="KW-0597">Phosphoprotein</keyword>
<dbReference type="FunFam" id="3.30.565.10:FF:000006">
    <property type="entry name" value="Sensor histidine kinase WalK"/>
    <property type="match status" value="1"/>
</dbReference>